<keyword evidence="1" id="KW-0472">Membrane</keyword>
<gene>
    <name evidence="2" type="ORF">ACFPDQ_08465</name>
</gene>
<name>A0ABV9TFL3_9GAMM</name>
<keyword evidence="1" id="KW-0812">Transmembrane</keyword>
<keyword evidence="1" id="KW-1133">Transmembrane helix</keyword>
<dbReference type="EMBL" id="JBHSJH010000003">
    <property type="protein sequence ID" value="MFC4893080.1"/>
    <property type="molecule type" value="Genomic_DNA"/>
</dbReference>
<feature type="transmembrane region" description="Helical" evidence="1">
    <location>
        <begin position="197"/>
        <end position="215"/>
    </location>
</feature>
<proteinExistence type="predicted"/>
<keyword evidence="3" id="KW-1185">Reference proteome</keyword>
<feature type="transmembrane region" description="Helical" evidence="1">
    <location>
        <begin position="6"/>
        <end position="30"/>
    </location>
</feature>
<reference evidence="3" key="1">
    <citation type="journal article" date="2019" name="Int. J. Syst. Evol. Microbiol.">
        <title>The Global Catalogue of Microorganisms (GCM) 10K type strain sequencing project: providing services to taxonomists for standard genome sequencing and annotation.</title>
        <authorList>
            <consortium name="The Broad Institute Genomics Platform"/>
            <consortium name="The Broad Institute Genome Sequencing Center for Infectious Disease"/>
            <person name="Wu L."/>
            <person name="Ma J."/>
        </authorList>
    </citation>
    <scope>NUCLEOTIDE SEQUENCE [LARGE SCALE GENOMIC DNA]</scope>
    <source>
        <strain evidence="3">CGMCC 1.13718</strain>
    </source>
</reference>
<feature type="transmembrane region" description="Helical" evidence="1">
    <location>
        <begin position="83"/>
        <end position="106"/>
    </location>
</feature>
<evidence type="ECO:0000313" key="3">
    <source>
        <dbReference type="Proteomes" id="UP001595926"/>
    </source>
</evidence>
<feature type="transmembrane region" description="Helical" evidence="1">
    <location>
        <begin position="160"/>
        <end position="185"/>
    </location>
</feature>
<organism evidence="2 3">
    <name type="scientific">Pseudofrancisella aestuarii</name>
    <dbReference type="NCBI Taxonomy" id="2670347"/>
    <lineage>
        <taxon>Bacteria</taxon>
        <taxon>Pseudomonadati</taxon>
        <taxon>Pseudomonadota</taxon>
        <taxon>Gammaproteobacteria</taxon>
        <taxon>Thiotrichales</taxon>
        <taxon>Francisellaceae</taxon>
        <taxon>Pseudofrancisella</taxon>
    </lineage>
</organism>
<dbReference type="RefSeq" id="WP_119330937.1">
    <property type="nucleotide sequence ID" value="NZ_JBHSJH010000003.1"/>
</dbReference>
<dbReference type="Proteomes" id="UP001595926">
    <property type="component" value="Unassembled WGS sequence"/>
</dbReference>
<protein>
    <submittedName>
        <fullName evidence="2">Uncharacterized protein</fullName>
    </submittedName>
</protein>
<feature type="transmembrane region" description="Helical" evidence="1">
    <location>
        <begin position="42"/>
        <end position="63"/>
    </location>
</feature>
<accession>A0ABV9TFL3</accession>
<evidence type="ECO:0000313" key="2">
    <source>
        <dbReference type="EMBL" id="MFC4893080.1"/>
    </source>
</evidence>
<comment type="caution">
    <text evidence="2">The sequence shown here is derived from an EMBL/GenBank/DDBJ whole genome shotgun (WGS) entry which is preliminary data.</text>
</comment>
<feature type="transmembrane region" description="Helical" evidence="1">
    <location>
        <begin position="118"/>
        <end position="140"/>
    </location>
</feature>
<evidence type="ECO:0000256" key="1">
    <source>
        <dbReference type="SAM" id="Phobius"/>
    </source>
</evidence>
<sequence length="401" mass="46726">MGGLVNIVLGWVVGLGVICVILLAIENFLAKKFTQYKVDEGGGLWGLYISSFIVVGFLLYILKKTKFIVSLFSYYGNFILEDYTWYFFIYFAVGILFFSIVFMLCLHYVENKKIYSRAALLVSTLVVCYVVNFAVFGFVMPFLNVIAGSFRAGEEVASTIAYFILAWFSIYYLCFLILHFLFVRYDFNKVIKATKRLFIVYILLLLAMLFVPPAYNYFMLKAVKTYTVYYKPYELAKDHVEYKVSNVKSEMLTDDFKRKYCRGSICETKFYVKLENIPNSSDTVYFSGGVVNTADNRILNEDLGYTHEESLSKFLGLLESDNYQNYIFSSNSMYLYCFSKKNNTVGCRYYKFKRYKGNYKSMYVGLGLYIDLINIKEKELNNKLKESREFLNSIIKEVKHD</sequence>